<comment type="caution">
    <text evidence="2">The sequence shown here is derived from an EMBL/GenBank/DDBJ whole genome shotgun (WGS) entry which is preliminary data.</text>
</comment>
<organism evidence="2 3">
    <name type="scientific">Stephania japonica</name>
    <dbReference type="NCBI Taxonomy" id="461633"/>
    <lineage>
        <taxon>Eukaryota</taxon>
        <taxon>Viridiplantae</taxon>
        <taxon>Streptophyta</taxon>
        <taxon>Embryophyta</taxon>
        <taxon>Tracheophyta</taxon>
        <taxon>Spermatophyta</taxon>
        <taxon>Magnoliopsida</taxon>
        <taxon>Ranunculales</taxon>
        <taxon>Menispermaceae</taxon>
        <taxon>Menispermoideae</taxon>
        <taxon>Cissampelideae</taxon>
        <taxon>Stephania</taxon>
    </lineage>
</organism>
<evidence type="ECO:0000313" key="2">
    <source>
        <dbReference type="EMBL" id="KAK9137434.1"/>
    </source>
</evidence>
<name>A0AAP0JPD4_9MAGN</name>
<dbReference type="EMBL" id="JBBNAE010000003">
    <property type="protein sequence ID" value="KAK9137434.1"/>
    <property type="molecule type" value="Genomic_DNA"/>
</dbReference>
<accession>A0AAP0JPD4</accession>
<gene>
    <name evidence="2" type="ORF">Sjap_008028</name>
</gene>
<proteinExistence type="predicted"/>
<dbReference type="AlphaFoldDB" id="A0AAP0JPD4"/>
<feature type="region of interest" description="Disordered" evidence="1">
    <location>
        <begin position="1"/>
        <end position="21"/>
    </location>
</feature>
<keyword evidence="3" id="KW-1185">Reference proteome</keyword>
<sequence>MGFSNLIELPTPPQQPKPKLQQLPLRPTQYYLSSSTDVGAAAAAWQIAVNTINFEAVAAASTAV</sequence>
<evidence type="ECO:0000313" key="3">
    <source>
        <dbReference type="Proteomes" id="UP001417504"/>
    </source>
</evidence>
<evidence type="ECO:0000256" key="1">
    <source>
        <dbReference type="SAM" id="MobiDB-lite"/>
    </source>
</evidence>
<protein>
    <submittedName>
        <fullName evidence="2">Uncharacterized protein</fullName>
    </submittedName>
</protein>
<dbReference type="Proteomes" id="UP001417504">
    <property type="component" value="Unassembled WGS sequence"/>
</dbReference>
<reference evidence="2 3" key="1">
    <citation type="submission" date="2024-01" db="EMBL/GenBank/DDBJ databases">
        <title>Genome assemblies of Stephania.</title>
        <authorList>
            <person name="Yang L."/>
        </authorList>
    </citation>
    <scope>NUCLEOTIDE SEQUENCE [LARGE SCALE GENOMIC DNA]</scope>
    <source>
        <strain evidence="2">QJT</strain>
        <tissue evidence="2">Leaf</tissue>
    </source>
</reference>